<evidence type="ECO:0000313" key="2">
    <source>
        <dbReference type="Proteomes" id="UP001529338"/>
    </source>
</evidence>
<dbReference type="EMBL" id="JAUCGQ010000004">
    <property type="protein sequence ID" value="MDM7856603.1"/>
    <property type="molecule type" value="Genomic_DNA"/>
</dbReference>
<gene>
    <name evidence="1" type="ORF">QRT04_16815</name>
</gene>
<dbReference type="RefSeq" id="WP_289456865.1">
    <property type="nucleotide sequence ID" value="NZ_JAUCGQ010000004.1"/>
</dbReference>
<reference evidence="1 2" key="1">
    <citation type="submission" date="2023-06" db="EMBL/GenBank/DDBJ databases">
        <title>Cellulomonas sp. MW4 Whole genome sequence.</title>
        <authorList>
            <person name="Park S."/>
        </authorList>
    </citation>
    <scope>NUCLEOTIDE SEQUENCE [LARGE SCALE GENOMIC DNA]</scope>
    <source>
        <strain evidence="1 2">MW4</strain>
    </source>
</reference>
<accession>A0ABT7SK86</accession>
<organism evidence="1 2">
    <name type="scientific">Cellulomonas alba</name>
    <dbReference type="NCBI Taxonomy" id="3053467"/>
    <lineage>
        <taxon>Bacteria</taxon>
        <taxon>Bacillati</taxon>
        <taxon>Actinomycetota</taxon>
        <taxon>Actinomycetes</taxon>
        <taxon>Micrococcales</taxon>
        <taxon>Cellulomonadaceae</taxon>
        <taxon>Cellulomonas</taxon>
    </lineage>
</organism>
<name>A0ABT7SK86_9CELL</name>
<comment type="caution">
    <text evidence="1">The sequence shown here is derived from an EMBL/GenBank/DDBJ whole genome shotgun (WGS) entry which is preliminary data.</text>
</comment>
<keyword evidence="2" id="KW-1185">Reference proteome</keyword>
<dbReference type="Proteomes" id="UP001529338">
    <property type="component" value="Unassembled WGS sequence"/>
</dbReference>
<evidence type="ECO:0000313" key="1">
    <source>
        <dbReference type="EMBL" id="MDM7856603.1"/>
    </source>
</evidence>
<proteinExistence type="predicted"/>
<sequence>MLLRRLARPMFASWFVNEGVDVLRSPAPHVADMRAVLDRLNRRLPAQAAGTPVGSALATPLTDAQLTTIVRAHGGALAVAGMLLGLGRAPRTVSFVLAILTAPLVVAALPDKQADAGDKLLRRARRARLIRSLAFTGGAVLAGADSQGRPSIGWRVQHARAEHAKAKASDD</sequence>
<protein>
    <submittedName>
        <fullName evidence="1">DoxX family protein</fullName>
    </submittedName>
</protein>